<feature type="transmembrane region" description="Helical" evidence="1">
    <location>
        <begin position="175"/>
        <end position="195"/>
    </location>
</feature>
<feature type="transmembrane region" description="Helical" evidence="1">
    <location>
        <begin position="145"/>
        <end position="163"/>
    </location>
</feature>
<organism evidence="2">
    <name type="scientific">Streptomyces sp. R11</name>
    <dbReference type="NCBI Taxonomy" id="3238625"/>
    <lineage>
        <taxon>Bacteria</taxon>
        <taxon>Bacillati</taxon>
        <taxon>Actinomycetota</taxon>
        <taxon>Actinomycetes</taxon>
        <taxon>Kitasatosporales</taxon>
        <taxon>Streptomycetaceae</taxon>
        <taxon>Streptomyces</taxon>
    </lineage>
</organism>
<keyword evidence="1" id="KW-0812">Transmembrane</keyword>
<dbReference type="AlphaFoldDB" id="A0AB39ND25"/>
<evidence type="ECO:0000313" key="2">
    <source>
        <dbReference type="EMBL" id="XDQ15834.1"/>
    </source>
</evidence>
<feature type="transmembrane region" description="Helical" evidence="1">
    <location>
        <begin position="25"/>
        <end position="47"/>
    </location>
</feature>
<proteinExistence type="predicted"/>
<name>A0AB39ND25_9ACTN</name>
<gene>
    <name evidence="2" type="ORF">AB5J55_42645</name>
</gene>
<dbReference type="RefSeq" id="WP_369275762.1">
    <property type="nucleotide sequence ID" value="NZ_CP163432.1"/>
</dbReference>
<feature type="transmembrane region" description="Helical" evidence="1">
    <location>
        <begin position="59"/>
        <end position="84"/>
    </location>
</feature>
<keyword evidence="1" id="KW-0472">Membrane</keyword>
<protein>
    <submittedName>
        <fullName evidence="2">Uncharacterized protein</fullName>
    </submittedName>
</protein>
<keyword evidence="1" id="KW-1133">Transmembrane helix</keyword>
<dbReference type="EMBL" id="CP163432">
    <property type="protein sequence ID" value="XDQ15834.1"/>
    <property type="molecule type" value="Genomic_DNA"/>
</dbReference>
<accession>A0AB39ND25</accession>
<sequence length="264" mass="27461">MAVPLAEVVGLVVVLSSAHRGEDAWLIWVAAVLALAGASGAAFVHGLRRWAEFREFGGVSWSAVVRPLLPVYVIGVVLLVPLLLRDFDAWRGAVLIVLASAGLSPAAATMVAVGRTTAVRADVAAAAPGLQVDHLIRAGRLLQSLLSVGGGIVALLVVVEATSQRMTGHVSVETTLVFGANSSALVAIVYVPIAARLRQRGMELVDICHPLGPVGPGELADVLDQRSRIEAALRVDRTVFSDIQTNLAVVGPLLAAAASVFLSR</sequence>
<evidence type="ECO:0000256" key="1">
    <source>
        <dbReference type="SAM" id="Phobius"/>
    </source>
</evidence>
<feature type="transmembrane region" description="Helical" evidence="1">
    <location>
        <begin position="90"/>
        <end position="113"/>
    </location>
</feature>
<reference evidence="2" key="1">
    <citation type="submission" date="2024-07" db="EMBL/GenBank/DDBJ databases">
        <authorList>
            <person name="Yu S.T."/>
        </authorList>
    </citation>
    <scope>NUCLEOTIDE SEQUENCE</scope>
    <source>
        <strain evidence="2">R11</strain>
    </source>
</reference>